<dbReference type="Proteomes" id="UP000623608">
    <property type="component" value="Unassembled WGS sequence"/>
</dbReference>
<name>A0A919TXL7_9ACTN</name>
<dbReference type="RefSeq" id="WP_239147905.1">
    <property type="nucleotide sequence ID" value="NZ_BOMY01000042.1"/>
</dbReference>
<dbReference type="AlphaFoldDB" id="A0A919TXL7"/>
<organism evidence="1 2">
    <name type="scientific">Paractinoplanes tereljensis</name>
    <dbReference type="NCBI Taxonomy" id="571912"/>
    <lineage>
        <taxon>Bacteria</taxon>
        <taxon>Bacillati</taxon>
        <taxon>Actinomycetota</taxon>
        <taxon>Actinomycetes</taxon>
        <taxon>Micromonosporales</taxon>
        <taxon>Micromonosporaceae</taxon>
        <taxon>Paractinoplanes</taxon>
    </lineage>
</organism>
<dbReference type="SUPFAM" id="SSF51735">
    <property type="entry name" value="NAD(P)-binding Rossmann-fold domains"/>
    <property type="match status" value="1"/>
</dbReference>
<keyword evidence="2" id="KW-1185">Reference proteome</keyword>
<evidence type="ECO:0000313" key="1">
    <source>
        <dbReference type="EMBL" id="GIF24037.1"/>
    </source>
</evidence>
<dbReference type="Gene3D" id="3.40.50.720">
    <property type="entry name" value="NAD(P)-binding Rossmann-like Domain"/>
    <property type="match status" value="1"/>
</dbReference>
<sequence>MLIEPGIVYGHGRGILGLVTGAERVDGALRLVGPGTQHWTTVHVDDLAELYVAALGATGVFLGVSGDNPTVRELGEAVGLPVLPEEPAALVERLGAFGEALLLDQQATGDKARRELGWKPSRPSAVEEIKLSLVNR</sequence>
<gene>
    <name evidence="1" type="ORF">Ate02nite_67670</name>
</gene>
<dbReference type="InterPro" id="IPR036291">
    <property type="entry name" value="NAD(P)-bd_dom_sf"/>
</dbReference>
<dbReference type="EMBL" id="BOMY01000042">
    <property type="protein sequence ID" value="GIF24037.1"/>
    <property type="molecule type" value="Genomic_DNA"/>
</dbReference>
<proteinExistence type="predicted"/>
<accession>A0A919TXL7</accession>
<comment type="caution">
    <text evidence="1">The sequence shown here is derived from an EMBL/GenBank/DDBJ whole genome shotgun (WGS) entry which is preliminary data.</text>
</comment>
<dbReference type="GO" id="GO:0005737">
    <property type="term" value="C:cytoplasm"/>
    <property type="evidence" value="ECO:0007669"/>
    <property type="project" value="TreeGrafter"/>
</dbReference>
<reference evidence="1" key="1">
    <citation type="submission" date="2021-01" db="EMBL/GenBank/DDBJ databases">
        <title>Whole genome shotgun sequence of Actinoplanes tereljensis NBRC 105297.</title>
        <authorList>
            <person name="Komaki H."/>
            <person name="Tamura T."/>
        </authorList>
    </citation>
    <scope>NUCLEOTIDE SEQUENCE</scope>
    <source>
        <strain evidence="1">NBRC 105297</strain>
    </source>
</reference>
<evidence type="ECO:0000313" key="2">
    <source>
        <dbReference type="Proteomes" id="UP000623608"/>
    </source>
</evidence>
<protein>
    <submittedName>
        <fullName evidence="1">Uncharacterized protein</fullName>
    </submittedName>
</protein>
<dbReference type="PANTHER" id="PTHR48079:SF6">
    <property type="entry name" value="NAD(P)-BINDING DOMAIN-CONTAINING PROTEIN-RELATED"/>
    <property type="match status" value="1"/>
</dbReference>
<dbReference type="PANTHER" id="PTHR48079">
    <property type="entry name" value="PROTEIN YEEZ"/>
    <property type="match status" value="1"/>
</dbReference>
<dbReference type="InterPro" id="IPR051783">
    <property type="entry name" value="NAD(P)-dependent_oxidoreduct"/>
</dbReference>
<dbReference type="GO" id="GO:0004029">
    <property type="term" value="F:aldehyde dehydrogenase (NAD+) activity"/>
    <property type="evidence" value="ECO:0007669"/>
    <property type="project" value="TreeGrafter"/>
</dbReference>